<protein>
    <submittedName>
        <fullName evidence="1">Uncharacterized protein</fullName>
    </submittedName>
</protein>
<keyword evidence="2" id="KW-1185">Reference proteome</keyword>
<organism evidence="1 2">
    <name type="scientific">Neoasaia chiangmaiensis</name>
    <dbReference type="NCBI Taxonomy" id="320497"/>
    <lineage>
        <taxon>Bacteria</taxon>
        <taxon>Pseudomonadati</taxon>
        <taxon>Pseudomonadota</taxon>
        <taxon>Alphaproteobacteria</taxon>
        <taxon>Acetobacterales</taxon>
        <taxon>Acetobacteraceae</taxon>
        <taxon>Neoasaia</taxon>
    </lineage>
</organism>
<evidence type="ECO:0000313" key="2">
    <source>
        <dbReference type="Proteomes" id="UP000188604"/>
    </source>
</evidence>
<dbReference type="Proteomes" id="UP000188604">
    <property type="component" value="Chromosome"/>
</dbReference>
<name>A0A1U9KRV1_9PROT</name>
<reference evidence="1 2" key="1">
    <citation type="submission" date="2016-03" db="EMBL/GenBank/DDBJ databases">
        <title>Acetic acid bacteria sequencing.</title>
        <authorList>
            <person name="Brandt J."/>
            <person name="Jakob F."/>
            <person name="Vogel R.F."/>
        </authorList>
    </citation>
    <scope>NUCLEOTIDE SEQUENCE [LARGE SCALE GENOMIC DNA]</scope>
    <source>
        <strain evidence="1 2">NBRC 101099</strain>
    </source>
</reference>
<evidence type="ECO:0000313" key="1">
    <source>
        <dbReference type="EMBL" id="AQS88482.1"/>
    </source>
</evidence>
<dbReference type="EMBL" id="CP014691">
    <property type="protein sequence ID" value="AQS88482.1"/>
    <property type="molecule type" value="Genomic_DNA"/>
</dbReference>
<dbReference type="AlphaFoldDB" id="A0A1U9KRV1"/>
<gene>
    <name evidence="1" type="ORF">A0U93_11665</name>
</gene>
<sequence>MLLPTCTFLHVRPDHRLPLSNRIPLLLGDEAQILILDAFNIFFRILTRHTLTRVWILQIHALVPYPPSAIQLVMNYSCAARRMTQNRTYLPLRASRNLSLPFFTRAARTRNTFQIQFSRYLYWAFTESIFIKNSTHDFRFSRTYLLMSFVELSVSSKFWIRHIPIRSTACTPFFQDVGFGPSTCLMGNFLQLRFRNTTHDRDHKVCLFSRGVCMNFNPMKFQPPIQSSDFRNIPAKAINRFDNYNIKLS</sequence>
<proteinExistence type="predicted"/>
<accession>A0A1U9KRV1</accession>
<dbReference type="KEGG" id="nch:A0U93_11665"/>